<dbReference type="STRING" id="1774273.LPB03_13120"/>
<dbReference type="RefSeq" id="WP_065320043.1">
    <property type="nucleotide sequence ID" value="NZ_CP017477.1"/>
</dbReference>
<dbReference type="Pfam" id="PF03938">
    <property type="entry name" value="OmpH"/>
    <property type="match status" value="1"/>
</dbReference>
<evidence type="ECO:0008006" key="7">
    <source>
        <dbReference type="Google" id="ProtNLM"/>
    </source>
</evidence>
<feature type="compositionally biased region" description="Basic and acidic residues" evidence="4">
    <location>
        <begin position="236"/>
        <end position="284"/>
    </location>
</feature>
<feature type="coiled-coil region" evidence="3">
    <location>
        <begin position="69"/>
        <end position="104"/>
    </location>
</feature>
<evidence type="ECO:0000256" key="3">
    <source>
        <dbReference type="SAM" id="Coils"/>
    </source>
</evidence>
<evidence type="ECO:0000313" key="5">
    <source>
        <dbReference type="EMBL" id="OBY63067.1"/>
    </source>
</evidence>
<dbReference type="GO" id="GO:0005829">
    <property type="term" value="C:cytosol"/>
    <property type="evidence" value="ECO:0007669"/>
    <property type="project" value="TreeGrafter"/>
</dbReference>
<keyword evidence="3" id="KW-0175">Coiled coil</keyword>
<dbReference type="PANTHER" id="PTHR35089:SF1">
    <property type="entry name" value="CHAPERONE PROTEIN SKP"/>
    <property type="match status" value="1"/>
</dbReference>
<feature type="compositionally biased region" description="Basic and acidic residues" evidence="4">
    <location>
        <begin position="176"/>
        <end position="187"/>
    </location>
</feature>
<dbReference type="GO" id="GO:0050821">
    <property type="term" value="P:protein stabilization"/>
    <property type="evidence" value="ECO:0007669"/>
    <property type="project" value="TreeGrafter"/>
</dbReference>
<evidence type="ECO:0000313" key="6">
    <source>
        <dbReference type="Proteomes" id="UP000092584"/>
    </source>
</evidence>
<name>A0A1B8TTR8_9FLAO</name>
<protein>
    <recommendedName>
        <fullName evidence="7">Outer membrane chaperone Skp</fullName>
    </recommendedName>
</protein>
<dbReference type="InterPro" id="IPR005632">
    <property type="entry name" value="Chaperone_Skp"/>
</dbReference>
<feature type="region of interest" description="Disordered" evidence="4">
    <location>
        <begin position="176"/>
        <end position="284"/>
    </location>
</feature>
<dbReference type="Gene3D" id="3.30.910.20">
    <property type="entry name" value="Skp domain"/>
    <property type="match status" value="1"/>
</dbReference>
<dbReference type="PANTHER" id="PTHR35089">
    <property type="entry name" value="CHAPERONE PROTEIN SKP"/>
    <property type="match status" value="1"/>
</dbReference>
<dbReference type="InterPro" id="IPR024930">
    <property type="entry name" value="Skp_dom_sf"/>
</dbReference>
<gene>
    <name evidence="5" type="ORF">LPB3_13135</name>
</gene>
<comment type="similarity">
    <text evidence="1">Belongs to the Skp family.</text>
</comment>
<comment type="caution">
    <text evidence="5">The sequence shown here is derived from an EMBL/GenBank/DDBJ whole genome shotgun (WGS) entry which is preliminary data.</text>
</comment>
<sequence length="284" mass="33678">MKNLFLFIVLLFTVSTSWSQRGQIIAYIDMEYILENVPEYIQAQNTLDSKVAKWRKNLDEQARFIEVLKTDLANEKAILTKDLIEEKEEEITIKQEELRRLESLYFGPNGDMFLVRKQLVKPIQDQVYNAIQSIAARKKYDFVFEKSSDLVMLYSNKKYDISDLVLSTIDRTRLSEEKKQAQEERRNQTTNAPTKQLSEEQKELLAKKTADKEAQVEESKNRQIEAVKKKVAAQEAQKKQLEEKKKARLKQREEKRELLRKKKEEARKKKEEEQKKKEQKQEDN</sequence>
<dbReference type="SMART" id="SM00935">
    <property type="entry name" value="OmpH"/>
    <property type="match status" value="1"/>
</dbReference>
<dbReference type="EMBL" id="LSFM01000023">
    <property type="protein sequence ID" value="OBY63067.1"/>
    <property type="molecule type" value="Genomic_DNA"/>
</dbReference>
<dbReference type="SUPFAM" id="SSF111384">
    <property type="entry name" value="OmpH-like"/>
    <property type="match status" value="1"/>
</dbReference>
<proteinExistence type="inferred from homology"/>
<keyword evidence="2" id="KW-0732">Signal</keyword>
<dbReference type="AlphaFoldDB" id="A0A1B8TTR8"/>
<accession>A0A1B8TTR8</accession>
<dbReference type="Proteomes" id="UP000092584">
    <property type="component" value="Unassembled WGS sequence"/>
</dbReference>
<evidence type="ECO:0000256" key="4">
    <source>
        <dbReference type="SAM" id="MobiDB-lite"/>
    </source>
</evidence>
<keyword evidence="6" id="KW-1185">Reference proteome</keyword>
<organism evidence="5 6">
    <name type="scientific">Polaribacter vadi</name>
    <dbReference type="NCBI Taxonomy" id="1774273"/>
    <lineage>
        <taxon>Bacteria</taxon>
        <taxon>Pseudomonadati</taxon>
        <taxon>Bacteroidota</taxon>
        <taxon>Flavobacteriia</taxon>
        <taxon>Flavobacteriales</taxon>
        <taxon>Flavobacteriaceae</taxon>
    </lineage>
</organism>
<evidence type="ECO:0000256" key="2">
    <source>
        <dbReference type="ARBA" id="ARBA00022729"/>
    </source>
</evidence>
<dbReference type="GO" id="GO:0051082">
    <property type="term" value="F:unfolded protein binding"/>
    <property type="evidence" value="ECO:0007669"/>
    <property type="project" value="InterPro"/>
</dbReference>
<feature type="compositionally biased region" description="Basic and acidic residues" evidence="4">
    <location>
        <begin position="197"/>
        <end position="228"/>
    </location>
</feature>
<dbReference type="KEGG" id="pob:LPB03_13120"/>
<evidence type="ECO:0000256" key="1">
    <source>
        <dbReference type="ARBA" id="ARBA00009091"/>
    </source>
</evidence>
<dbReference type="OrthoDB" id="9788552at2"/>
<reference evidence="6" key="1">
    <citation type="submission" date="2016-02" db="EMBL/GenBank/DDBJ databases">
        <authorList>
            <person name="Shin S.-K."/>
            <person name="Yi H."/>
            <person name="Kim E."/>
        </authorList>
    </citation>
    <scope>NUCLEOTIDE SEQUENCE [LARGE SCALE GENOMIC DNA]</scope>
    <source>
        <strain evidence="6">LPB0003</strain>
    </source>
</reference>